<dbReference type="InterPro" id="IPR017871">
    <property type="entry name" value="ABC_transporter-like_CS"/>
</dbReference>
<sequence>MGILEVKGLSKSFGSLQVLRQVDLTVEEGERIAIIGGSGCGKSVFLRCLNLLEIPDAGSVVVNGQEITAPGADVDNIRRGMGMVFQKFHLFPHCTVMDNLCMAPTEVLGMKRQEAEAKAMELLKTVGLAGKASAMPASLSGGQQQRIAICRCLMMNPKVLLMDEPTSALDPTMVGEVLAVIRLLAKKKLTMLIVTHEMNFARDFADRVLFFADQGIYEQGTPAEIFDYPRREKTIAFIHKHTFFDYEIHSKAEFDLMHMQGEIITFTEKYGIEGRRAYRLQLCCEELVYGFFDHSYPGIDVVDMKLAITYAQANDNIELEFVCDGVPFDFFAEAATEGGEDMDNLGEAIVRKAAKDYAYHYQHRKNSVRITL</sequence>
<dbReference type="InterPro" id="IPR027417">
    <property type="entry name" value="P-loop_NTPase"/>
</dbReference>
<name>A0A1H0RDE8_SELRU</name>
<evidence type="ECO:0000256" key="2">
    <source>
        <dbReference type="ARBA" id="ARBA00005417"/>
    </source>
</evidence>
<dbReference type="PROSITE" id="PS00211">
    <property type="entry name" value="ABC_TRANSPORTER_1"/>
    <property type="match status" value="1"/>
</dbReference>
<keyword evidence="4" id="KW-1003">Cell membrane</keyword>
<dbReference type="Pfam" id="PF00005">
    <property type="entry name" value="ABC_tran"/>
    <property type="match status" value="1"/>
</dbReference>
<proteinExistence type="inferred from homology"/>
<dbReference type="PROSITE" id="PS50893">
    <property type="entry name" value="ABC_TRANSPORTER_2"/>
    <property type="match status" value="1"/>
</dbReference>
<dbReference type="GO" id="GO:0016887">
    <property type="term" value="F:ATP hydrolysis activity"/>
    <property type="evidence" value="ECO:0007669"/>
    <property type="project" value="InterPro"/>
</dbReference>
<dbReference type="OrthoDB" id="9780431at2"/>
<evidence type="ECO:0000313" key="10">
    <source>
        <dbReference type="Proteomes" id="UP000182412"/>
    </source>
</evidence>
<dbReference type="PANTHER" id="PTHR43166">
    <property type="entry name" value="AMINO ACID IMPORT ATP-BINDING PROTEIN"/>
    <property type="match status" value="1"/>
</dbReference>
<evidence type="ECO:0000256" key="4">
    <source>
        <dbReference type="ARBA" id="ARBA00022475"/>
    </source>
</evidence>
<dbReference type="SMART" id="SM00382">
    <property type="entry name" value="AAA"/>
    <property type="match status" value="1"/>
</dbReference>
<dbReference type="EMBL" id="FNJQ01000011">
    <property type="protein sequence ID" value="SDP27400.1"/>
    <property type="molecule type" value="Genomic_DNA"/>
</dbReference>
<dbReference type="CDD" id="cd03262">
    <property type="entry name" value="ABC_HisP_GlnQ"/>
    <property type="match status" value="1"/>
</dbReference>
<keyword evidence="3" id="KW-0813">Transport</keyword>
<keyword evidence="6 9" id="KW-0067">ATP-binding</keyword>
<evidence type="ECO:0000256" key="7">
    <source>
        <dbReference type="ARBA" id="ARBA00023136"/>
    </source>
</evidence>
<comment type="subcellular location">
    <subcellularLocation>
        <location evidence="1">Cell membrane</location>
        <topology evidence="1">Peripheral membrane protein</topology>
    </subcellularLocation>
</comment>
<evidence type="ECO:0000256" key="5">
    <source>
        <dbReference type="ARBA" id="ARBA00022741"/>
    </source>
</evidence>
<organism evidence="9 10">
    <name type="scientific">Selenomonas ruminantium</name>
    <dbReference type="NCBI Taxonomy" id="971"/>
    <lineage>
        <taxon>Bacteria</taxon>
        <taxon>Bacillati</taxon>
        <taxon>Bacillota</taxon>
        <taxon>Negativicutes</taxon>
        <taxon>Selenomonadales</taxon>
        <taxon>Selenomonadaceae</taxon>
        <taxon>Selenomonas</taxon>
    </lineage>
</organism>
<dbReference type="GO" id="GO:0005886">
    <property type="term" value="C:plasma membrane"/>
    <property type="evidence" value="ECO:0007669"/>
    <property type="project" value="UniProtKB-SubCell"/>
</dbReference>
<evidence type="ECO:0000256" key="6">
    <source>
        <dbReference type="ARBA" id="ARBA00022840"/>
    </source>
</evidence>
<keyword evidence="7" id="KW-0472">Membrane</keyword>
<dbReference type="SUPFAM" id="SSF52540">
    <property type="entry name" value="P-loop containing nucleoside triphosphate hydrolases"/>
    <property type="match status" value="1"/>
</dbReference>
<dbReference type="AlphaFoldDB" id="A0A1H0RDE8"/>
<dbReference type="GO" id="GO:0005524">
    <property type="term" value="F:ATP binding"/>
    <property type="evidence" value="ECO:0007669"/>
    <property type="project" value="UniProtKB-KW"/>
</dbReference>
<comment type="similarity">
    <text evidence="2">Belongs to the ABC transporter superfamily.</text>
</comment>
<feature type="domain" description="ABC transporter" evidence="8">
    <location>
        <begin position="4"/>
        <end position="238"/>
    </location>
</feature>
<dbReference type="PANTHER" id="PTHR43166:SF9">
    <property type="entry name" value="GLUTAMATE_ASPARTATE IMPORT ATP-BINDING PROTEIN GLTL"/>
    <property type="match status" value="1"/>
</dbReference>
<keyword evidence="5" id="KW-0547">Nucleotide-binding</keyword>
<accession>A0A1H0RDE8</accession>
<protein>
    <submittedName>
        <fullName evidence="9">Polar amino acid transport system ATP-binding protein</fullName>
    </submittedName>
</protein>
<dbReference type="InterPro" id="IPR003439">
    <property type="entry name" value="ABC_transporter-like_ATP-bd"/>
</dbReference>
<evidence type="ECO:0000256" key="1">
    <source>
        <dbReference type="ARBA" id="ARBA00004202"/>
    </source>
</evidence>
<dbReference type="InterPro" id="IPR050086">
    <property type="entry name" value="MetN_ABC_transporter-like"/>
</dbReference>
<dbReference type="Proteomes" id="UP000182412">
    <property type="component" value="Unassembled WGS sequence"/>
</dbReference>
<evidence type="ECO:0000313" key="9">
    <source>
        <dbReference type="EMBL" id="SDP27400.1"/>
    </source>
</evidence>
<dbReference type="InterPro" id="IPR003593">
    <property type="entry name" value="AAA+_ATPase"/>
</dbReference>
<evidence type="ECO:0000259" key="8">
    <source>
        <dbReference type="PROSITE" id="PS50893"/>
    </source>
</evidence>
<reference evidence="9 10" key="1">
    <citation type="submission" date="2016-10" db="EMBL/GenBank/DDBJ databases">
        <authorList>
            <person name="de Groot N.N."/>
        </authorList>
    </citation>
    <scope>NUCLEOTIDE SEQUENCE [LARGE SCALE GENOMIC DNA]</scope>
    <source>
        <strain evidence="9 10">S137</strain>
    </source>
</reference>
<dbReference type="Gene3D" id="3.40.50.300">
    <property type="entry name" value="P-loop containing nucleotide triphosphate hydrolases"/>
    <property type="match status" value="1"/>
</dbReference>
<gene>
    <name evidence="9" type="ORF">SAMN05216366_11179</name>
</gene>
<evidence type="ECO:0000256" key="3">
    <source>
        <dbReference type="ARBA" id="ARBA00022448"/>
    </source>
</evidence>